<dbReference type="GO" id="GO:0005829">
    <property type="term" value="C:cytosol"/>
    <property type="evidence" value="ECO:0007669"/>
    <property type="project" value="TreeGrafter"/>
</dbReference>
<evidence type="ECO:0000313" key="2">
    <source>
        <dbReference type="EMBL" id="ELR69557.1"/>
    </source>
</evidence>
<dbReference type="Proteomes" id="UP000011135">
    <property type="component" value="Unassembled WGS sequence"/>
</dbReference>
<dbReference type="Gene3D" id="3.30.420.40">
    <property type="match status" value="2"/>
</dbReference>
<dbReference type="EMBL" id="AMZN01000071">
    <property type="protein sequence ID" value="ELR69557.1"/>
    <property type="molecule type" value="Genomic_DNA"/>
</dbReference>
<name>L8JQA2_9BACT</name>
<organism evidence="2 3">
    <name type="scientific">Fulvivirga imtechensis AK7</name>
    <dbReference type="NCBI Taxonomy" id="1237149"/>
    <lineage>
        <taxon>Bacteria</taxon>
        <taxon>Pseudomonadati</taxon>
        <taxon>Bacteroidota</taxon>
        <taxon>Cytophagia</taxon>
        <taxon>Cytophagales</taxon>
        <taxon>Fulvivirgaceae</taxon>
        <taxon>Fulvivirga</taxon>
    </lineage>
</organism>
<evidence type="ECO:0000259" key="1">
    <source>
        <dbReference type="Pfam" id="PF00814"/>
    </source>
</evidence>
<accession>L8JQA2</accession>
<dbReference type="AlphaFoldDB" id="L8JQA2"/>
<dbReference type="STRING" id="1237149.C900_04945"/>
<dbReference type="InterPro" id="IPR000905">
    <property type="entry name" value="Gcp-like_dom"/>
</dbReference>
<dbReference type="PATRIC" id="fig|1237149.3.peg.4413"/>
<dbReference type="InterPro" id="IPR043129">
    <property type="entry name" value="ATPase_NBD"/>
</dbReference>
<protein>
    <submittedName>
        <fullName evidence="2">Putative molecular chaperone</fullName>
    </submittedName>
</protein>
<dbReference type="RefSeq" id="WP_009582099.1">
    <property type="nucleotide sequence ID" value="NZ_AMZN01000071.1"/>
</dbReference>
<gene>
    <name evidence="2" type="ORF">C900_04945</name>
</gene>
<sequence length="226" mass="24667">MPLILSIETATTVCSVALHDNNELLGSQSLFIDKSHSGLLAPSIKSLVEYCGYTINDLSAVAVSEGPGSYTGLRIGVSAAKGLCFSLDIPLIAVSTLEAMARGVNKYNHGQAMLCPMIDARRMEVYCLLVNAQKDIVSETRPVVIDESSFQEQLSVHKILFFGNGATKCKGVIKSDNAVFIDHVFPDAIHIGAIAAEKFQKSQFENVAYFEPFYLKDFRISQPKSR</sequence>
<proteinExistence type="predicted"/>
<dbReference type="Pfam" id="PF00814">
    <property type="entry name" value="TsaD"/>
    <property type="match status" value="1"/>
</dbReference>
<keyword evidence="3" id="KW-1185">Reference proteome</keyword>
<reference evidence="2 3" key="1">
    <citation type="submission" date="2012-12" db="EMBL/GenBank/DDBJ databases">
        <title>Genome assembly of Fulvivirga imtechensis AK7.</title>
        <authorList>
            <person name="Nupur N."/>
            <person name="Khatri I."/>
            <person name="Kumar R."/>
            <person name="Subramanian S."/>
            <person name="Pinnaka A."/>
        </authorList>
    </citation>
    <scope>NUCLEOTIDE SEQUENCE [LARGE SCALE GENOMIC DNA]</scope>
    <source>
        <strain evidence="2 3">AK7</strain>
    </source>
</reference>
<dbReference type="PANTHER" id="PTHR11735">
    <property type="entry name" value="TRNA N6-ADENOSINE THREONYLCARBAMOYLTRANSFERASE"/>
    <property type="match status" value="1"/>
</dbReference>
<evidence type="ECO:0000313" key="3">
    <source>
        <dbReference type="Proteomes" id="UP000011135"/>
    </source>
</evidence>
<dbReference type="SUPFAM" id="SSF53067">
    <property type="entry name" value="Actin-like ATPase domain"/>
    <property type="match status" value="2"/>
</dbReference>
<dbReference type="PANTHER" id="PTHR11735:SF11">
    <property type="entry name" value="TRNA THREONYLCARBAMOYLADENOSINE BIOSYNTHESIS PROTEIN TSAB"/>
    <property type="match status" value="1"/>
</dbReference>
<dbReference type="OrthoDB" id="9784166at2"/>
<dbReference type="NCBIfam" id="TIGR03725">
    <property type="entry name" value="T6A_YeaZ"/>
    <property type="match status" value="1"/>
</dbReference>
<comment type="caution">
    <text evidence="2">The sequence shown here is derived from an EMBL/GenBank/DDBJ whole genome shotgun (WGS) entry which is preliminary data.</text>
</comment>
<dbReference type="CDD" id="cd24032">
    <property type="entry name" value="ASKHA_NBD_TsaB"/>
    <property type="match status" value="1"/>
</dbReference>
<dbReference type="eggNOG" id="COG1214">
    <property type="taxonomic scope" value="Bacteria"/>
</dbReference>
<feature type="domain" description="Gcp-like" evidence="1">
    <location>
        <begin position="34"/>
        <end position="147"/>
    </location>
</feature>
<dbReference type="InterPro" id="IPR022496">
    <property type="entry name" value="T6A_TsaB"/>
</dbReference>
<dbReference type="GO" id="GO:0002949">
    <property type="term" value="P:tRNA threonylcarbamoyladenosine modification"/>
    <property type="evidence" value="ECO:0007669"/>
    <property type="project" value="InterPro"/>
</dbReference>